<accession>A0AAF0ZTR3</accession>
<protein>
    <recommendedName>
        <fullName evidence="3">Gag-pol polyprotein</fullName>
    </recommendedName>
</protein>
<keyword evidence="2" id="KW-1185">Reference proteome</keyword>
<organism evidence="1 2">
    <name type="scientific">Solanum verrucosum</name>
    <dbReference type="NCBI Taxonomy" id="315347"/>
    <lineage>
        <taxon>Eukaryota</taxon>
        <taxon>Viridiplantae</taxon>
        <taxon>Streptophyta</taxon>
        <taxon>Embryophyta</taxon>
        <taxon>Tracheophyta</taxon>
        <taxon>Spermatophyta</taxon>
        <taxon>Magnoliopsida</taxon>
        <taxon>eudicotyledons</taxon>
        <taxon>Gunneridae</taxon>
        <taxon>Pentapetalae</taxon>
        <taxon>asterids</taxon>
        <taxon>lamiids</taxon>
        <taxon>Solanales</taxon>
        <taxon>Solanaceae</taxon>
        <taxon>Solanoideae</taxon>
        <taxon>Solaneae</taxon>
        <taxon>Solanum</taxon>
    </lineage>
</organism>
<gene>
    <name evidence="1" type="ORF">MTR67_044581</name>
</gene>
<dbReference type="AlphaFoldDB" id="A0AAF0ZTR3"/>
<evidence type="ECO:0000313" key="2">
    <source>
        <dbReference type="Proteomes" id="UP001234989"/>
    </source>
</evidence>
<evidence type="ECO:0008006" key="3">
    <source>
        <dbReference type="Google" id="ProtNLM"/>
    </source>
</evidence>
<dbReference type="Proteomes" id="UP001234989">
    <property type="component" value="Chromosome 10"/>
</dbReference>
<evidence type="ECO:0000313" key="1">
    <source>
        <dbReference type="EMBL" id="WMV51196.1"/>
    </source>
</evidence>
<sequence length="150" mass="16856">MTKADATVSSIPPTIVSSDNFYNDGLPSDPLLDVRVETTIPNNSDVPYEGKVPDVTQRVFSWCSKNQDIVAQSTVKAEFISVTTIVAKQALWLRKVLLDMNFKQAKLTDMFMDDQEVISISNNLAFSWENQAFEYQINILRDAQKEGFVG</sequence>
<proteinExistence type="predicted"/>
<reference evidence="1" key="1">
    <citation type="submission" date="2023-08" db="EMBL/GenBank/DDBJ databases">
        <title>A de novo genome assembly of Solanum verrucosum Schlechtendal, a Mexican diploid species geographically isolated from the other diploid A-genome species in potato relatives.</title>
        <authorList>
            <person name="Hosaka K."/>
        </authorList>
    </citation>
    <scope>NUCLEOTIDE SEQUENCE</scope>
    <source>
        <tissue evidence="1">Young leaves</tissue>
    </source>
</reference>
<dbReference type="CDD" id="cd09272">
    <property type="entry name" value="RNase_HI_RT_Ty1"/>
    <property type="match status" value="1"/>
</dbReference>
<dbReference type="EMBL" id="CP133621">
    <property type="protein sequence ID" value="WMV51196.1"/>
    <property type="molecule type" value="Genomic_DNA"/>
</dbReference>
<name>A0AAF0ZTR3_SOLVR</name>